<name>A0A8H7VIK3_9FUNG</name>
<protein>
    <recommendedName>
        <fullName evidence="5">Peptidase A1 domain-containing protein</fullName>
    </recommendedName>
</protein>
<keyword evidence="2" id="KW-1015">Disulfide bond</keyword>
<keyword evidence="4" id="KW-0732">Signal</keyword>
<sequence>MHFSSLSLIASSLALTFSSSVLASNRMMARCNDYSCNTTSENGVRATLDMTYENGQYIMPLMIGTPPQEGFNVVFDTGSVASWVAGPRACSSHCASAVFDPKLSSSASFDPKEKPVKLEYDDGKCVIGQMYKDTVSYSEWKNAKFEDFSIGVATKIEGFDTVSTETLGYLGYGNPDALKSIIGALETNTSSQEKKRQVNNGSGDIGLHRPPRNKGHKRWNTENKVILTLGIDPTVYEGELYYFNLPVSQNDCEGQSVFWRTSLKGVSLKDGDNCEIPSKSYVTFSTSTDAIKAPPAQADILHSKFGAIYNLDEKRYEYKCDKAVPDLELKFENYKITVPASLWTDRVDSTSQDVDGATCFSHIRRSSDKFKEWTIGTRVLDEFYQVYSYEMLRVGFAHLKGGSQATITNIG</sequence>
<feature type="region of interest" description="Disordered" evidence="3">
    <location>
        <begin position="189"/>
        <end position="217"/>
    </location>
</feature>
<dbReference type="InterPro" id="IPR001461">
    <property type="entry name" value="Aspartic_peptidase_A1"/>
</dbReference>
<comment type="similarity">
    <text evidence="1">Belongs to the peptidase A1 family.</text>
</comment>
<dbReference type="GO" id="GO:0004190">
    <property type="term" value="F:aspartic-type endopeptidase activity"/>
    <property type="evidence" value="ECO:0007669"/>
    <property type="project" value="InterPro"/>
</dbReference>
<dbReference type="OrthoDB" id="2747330at2759"/>
<evidence type="ECO:0000256" key="2">
    <source>
        <dbReference type="PIRSR" id="PIRSR601461-2"/>
    </source>
</evidence>
<dbReference type="PANTHER" id="PTHR47966:SF51">
    <property type="entry name" value="BETA-SITE APP-CLEAVING ENZYME, ISOFORM A-RELATED"/>
    <property type="match status" value="1"/>
</dbReference>
<dbReference type="Pfam" id="PF00026">
    <property type="entry name" value="Asp"/>
    <property type="match status" value="1"/>
</dbReference>
<comment type="caution">
    <text evidence="6">The sequence shown here is derived from an EMBL/GenBank/DDBJ whole genome shotgun (WGS) entry which is preliminary data.</text>
</comment>
<organism evidence="6 7">
    <name type="scientific">Circinella minor</name>
    <dbReference type="NCBI Taxonomy" id="1195481"/>
    <lineage>
        <taxon>Eukaryota</taxon>
        <taxon>Fungi</taxon>
        <taxon>Fungi incertae sedis</taxon>
        <taxon>Mucoromycota</taxon>
        <taxon>Mucoromycotina</taxon>
        <taxon>Mucoromycetes</taxon>
        <taxon>Mucorales</taxon>
        <taxon>Lichtheimiaceae</taxon>
        <taxon>Circinella</taxon>
    </lineage>
</organism>
<dbReference type="InterPro" id="IPR021109">
    <property type="entry name" value="Peptidase_aspartic_dom_sf"/>
</dbReference>
<feature type="chain" id="PRO_5034168153" description="Peptidase A1 domain-containing protein" evidence="4">
    <location>
        <begin position="24"/>
        <end position="411"/>
    </location>
</feature>
<dbReference type="CDD" id="cd05471">
    <property type="entry name" value="pepsin_like"/>
    <property type="match status" value="1"/>
</dbReference>
<evidence type="ECO:0000259" key="5">
    <source>
        <dbReference type="PROSITE" id="PS51767"/>
    </source>
</evidence>
<feature type="disulfide bond" evidence="2">
    <location>
        <begin position="320"/>
        <end position="359"/>
    </location>
</feature>
<dbReference type="PANTHER" id="PTHR47966">
    <property type="entry name" value="BETA-SITE APP-CLEAVING ENZYME, ISOFORM A-RELATED"/>
    <property type="match status" value="1"/>
</dbReference>
<evidence type="ECO:0000313" key="7">
    <source>
        <dbReference type="Proteomes" id="UP000646827"/>
    </source>
</evidence>
<dbReference type="GO" id="GO:0006508">
    <property type="term" value="P:proteolysis"/>
    <property type="evidence" value="ECO:0007669"/>
    <property type="project" value="InterPro"/>
</dbReference>
<feature type="domain" description="Peptidase A1" evidence="5">
    <location>
        <begin position="57"/>
        <end position="397"/>
    </location>
</feature>
<evidence type="ECO:0000256" key="3">
    <source>
        <dbReference type="SAM" id="MobiDB-lite"/>
    </source>
</evidence>
<dbReference type="InterPro" id="IPR034164">
    <property type="entry name" value="Pepsin-like_dom"/>
</dbReference>
<accession>A0A8H7VIK3</accession>
<evidence type="ECO:0000256" key="1">
    <source>
        <dbReference type="ARBA" id="ARBA00007447"/>
    </source>
</evidence>
<dbReference type="Gene3D" id="2.40.70.10">
    <property type="entry name" value="Acid Proteases"/>
    <property type="match status" value="2"/>
</dbReference>
<dbReference type="PROSITE" id="PS51767">
    <property type="entry name" value="PEPTIDASE_A1"/>
    <property type="match status" value="1"/>
</dbReference>
<evidence type="ECO:0000313" key="6">
    <source>
        <dbReference type="EMBL" id="KAG2220207.1"/>
    </source>
</evidence>
<gene>
    <name evidence="6" type="ORF">INT45_002799</name>
</gene>
<keyword evidence="7" id="KW-1185">Reference proteome</keyword>
<dbReference type="EMBL" id="JAEPRB010000148">
    <property type="protein sequence ID" value="KAG2220207.1"/>
    <property type="molecule type" value="Genomic_DNA"/>
</dbReference>
<dbReference type="Proteomes" id="UP000646827">
    <property type="component" value="Unassembled WGS sequence"/>
</dbReference>
<dbReference type="SUPFAM" id="SSF50630">
    <property type="entry name" value="Acid proteases"/>
    <property type="match status" value="1"/>
</dbReference>
<evidence type="ECO:0000256" key="4">
    <source>
        <dbReference type="SAM" id="SignalP"/>
    </source>
</evidence>
<dbReference type="AlphaFoldDB" id="A0A8H7VIK3"/>
<feature type="signal peptide" evidence="4">
    <location>
        <begin position="1"/>
        <end position="23"/>
    </location>
</feature>
<dbReference type="InterPro" id="IPR033121">
    <property type="entry name" value="PEPTIDASE_A1"/>
</dbReference>
<reference evidence="6 7" key="1">
    <citation type="submission" date="2020-12" db="EMBL/GenBank/DDBJ databases">
        <title>Metabolic potential, ecology and presence of endohyphal bacteria is reflected in genomic diversity of Mucoromycotina.</title>
        <authorList>
            <person name="Muszewska A."/>
            <person name="Okrasinska A."/>
            <person name="Steczkiewicz K."/>
            <person name="Drgas O."/>
            <person name="Orlowska M."/>
            <person name="Perlinska-Lenart U."/>
            <person name="Aleksandrzak-Piekarczyk T."/>
            <person name="Szatraj K."/>
            <person name="Zielenkiewicz U."/>
            <person name="Pilsyk S."/>
            <person name="Malc E."/>
            <person name="Mieczkowski P."/>
            <person name="Kruszewska J.S."/>
            <person name="Biernat P."/>
            <person name="Pawlowska J."/>
        </authorList>
    </citation>
    <scope>NUCLEOTIDE SEQUENCE [LARGE SCALE GENOMIC DNA]</scope>
    <source>
        <strain evidence="6 7">CBS 142.35</strain>
    </source>
</reference>
<proteinExistence type="inferred from homology"/>